<evidence type="ECO:0000313" key="1">
    <source>
        <dbReference type="EMBL" id="MBC5668553.1"/>
    </source>
</evidence>
<dbReference type="RefSeq" id="WP_186840582.1">
    <property type="nucleotide sequence ID" value="NZ_JACOOZ010000008.1"/>
</dbReference>
<organism evidence="1 2">
    <name type="scientific">Eubacterium segne</name>
    <dbReference type="NCBI Taxonomy" id="2763045"/>
    <lineage>
        <taxon>Bacteria</taxon>
        <taxon>Bacillati</taxon>
        <taxon>Bacillota</taxon>
        <taxon>Clostridia</taxon>
        <taxon>Eubacteriales</taxon>
        <taxon>Eubacteriaceae</taxon>
        <taxon>Eubacterium</taxon>
    </lineage>
</organism>
<proteinExistence type="predicted"/>
<dbReference type="Proteomes" id="UP000597877">
    <property type="component" value="Unassembled WGS sequence"/>
</dbReference>
<keyword evidence="2" id="KW-1185">Reference proteome</keyword>
<sequence length="60" mass="7034">MERMSDEEMIKYYSKLVSDLGGKVSAYYLDETDTDSIENVIYGEYKKRVVEFLKNALNIK</sequence>
<protein>
    <submittedName>
        <fullName evidence="1">Uncharacterized protein</fullName>
    </submittedName>
</protein>
<comment type="caution">
    <text evidence="1">The sequence shown here is derived from an EMBL/GenBank/DDBJ whole genome shotgun (WGS) entry which is preliminary data.</text>
</comment>
<dbReference type="EMBL" id="JACOOZ010000008">
    <property type="protein sequence ID" value="MBC5668553.1"/>
    <property type="molecule type" value="Genomic_DNA"/>
</dbReference>
<name>A0ABR7F4L4_9FIRM</name>
<accession>A0ABR7F4L4</accession>
<evidence type="ECO:0000313" key="2">
    <source>
        <dbReference type="Proteomes" id="UP000597877"/>
    </source>
</evidence>
<reference evidence="1 2" key="1">
    <citation type="submission" date="2020-08" db="EMBL/GenBank/DDBJ databases">
        <title>Genome public.</title>
        <authorList>
            <person name="Liu C."/>
            <person name="Sun Q."/>
        </authorList>
    </citation>
    <scope>NUCLEOTIDE SEQUENCE [LARGE SCALE GENOMIC DNA]</scope>
    <source>
        <strain evidence="1 2">BX4</strain>
    </source>
</reference>
<gene>
    <name evidence="1" type="ORF">H8S00_11285</name>
</gene>